<protein>
    <recommendedName>
        <fullName evidence="16">Protein polybromo-1</fullName>
    </recommendedName>
</protein>
<feature type="region of interest" description="Disordered" evidence="10">
    <location>
        <begin position="1172"/>
        <end position="1223"/>
    </location>
</feature>
<dbReference type="GO" id="GO:0006368">
    <property type="term" value="P:transcription elongation by RNA polymerase II"/>
    <property type="evidence" value="ECO:0007669"/>
    <property type="project" value="TreeGrafter"/>
</dbReference>
<dbReference type="Gene3D" id="3.30.160.60">
    <property type="entry name" value="Classic Zinc Finger"/>
    <property type="match status" value="1"/>
</dbReference>
<keyword evidence="6" id="KW-0804">Transcription</keyword>
<dbReference type="SUPFAM" id="SSF47370">
    <property type="entry name" value="Bromodomain"/>
    <property type="match status" value="6"/>
</dbReference>
<evidence type="ECO:0000256" key="9">
    <source>
        <dbReference type="PROSITE-ProRule" id="PRU00267"/>
    </source>
</evidence>
<dbReference type="Gene3D" id="1.20.920.10">
    <property type="entry name" value="Bromodomain-like"/>
    <property type="match status" value="6"/>
</dbReference>
<evidence type="ECO:0000256" key="4">
    <source>
        <dbReference type="ARBA" id="ARBA00023015"/>
    </source>
</evidence>
<dbReference type="Pfam" id="PF00439">
    <property type="entry name" value="Bromodomain"/>
    <property type="match status" value="5"/>
</dbReference>
<dbReference type="InterPro" id="IPR001487">
    <property type="entry name" value="Bromodomain"/>
</dbReference>
<evidence type="ECO:0000256" key="6">
    <source>
        <dbReference type="ARBA" id="ARBA00023163"/>
    </source>
</evidence>
<dbReference type="InterPro" id="IPR036910">
    <property type="entry name" value="HMG_box_dom_sf"/>
</dbReference>
<feature type="domain" description="Bromo" evidence="11">
    <location>
        <begin position="168"/>
        <end position="236"/>
    </location>
</feature>
<dbReference type="PANTHER" id="PTHR16062:SF19">
    <property type="entry name" value="PROTEIN POLYBROMO-1"/>
    <property type="match status" value="1"/>
</dbReference>
<dbReference type="GO" id="GO:0006338">
    <property type="term" value="P:chromatin remodeling"/>
    <property type="evidence" value="ECO:0007669"/>
    <property type="project" value="InterPro"/>
</dbReference>
<dbReference type="PROSITE" id="PS00633">
    <property type="entry name" value="BROMODOMAIN_1"/>
    <property type="match status" value="1"/>
</dbReference>
<dbReference type="Pfam" id="PF01426">
    <property type="entry name" value="BAH"/>
    <property type="match status" value="2"/>
</dbReference>
<comment type="caution">
    <text evidence="14">The sequence shown here is derived from an EMBL/GenBank/DDBJ whole genome shotgun (WGS) entry which is preliminary data.</text>
</comment>
<keyword evidence="2" id="KW-0677">Repeat</keyword>
<evidence type="ECO:0000256" key="7">
    <source>
        <dbReference type="ARBA" id="ARBA00023242"/>
    </source>
</evidence>
<proteinExistence type="predicted"/>
<dbReference type="SMART" id="SM00355">
    <property type="entry name" value="ZnF_C2H2"/>
    <property type="match status" value="2"/>
</dbReference>
<dbReference type="Gene3D" id="2.30.30.490">
    <property type="match status" value="2"/>
</dbReference>
<evidence type="ECO:0000313" key="14">
    <source>
        <dbReference type="EMBL" id="CAD5207839.1"/>
    </source>
</evidence>
<feature type="domain" description="Bromo" evidence="11">
    <location>
        <begin position="541"/>
        <end position="611"/>
    </location>
</feature>
<keyword evidence="7 9" id="KW-0539">Nucleus</keyword>
<gene>
    <name evidence="14" type="ORF">BOKJ2_LOCUS2398</name>
</gene>
<feature type="domain" description="BAH" evidence="13">
    <location>
        <begin position="967"/>
        <end position="1083"/>
    </location>
</feature>
<feature type="compositionally biased region" description="Basic and acidic residues" evidence="10">
    <location>
        <begin position="428"/>
        <end position="440"/>
    </location>
</feature>
<keyword evidence="4" id="KW-0805">Transcription regulation</keyword>
<dbReference type="Pfam" id="PF00505">
    <property type="entry name" value="HMG_box"/>
    <property type="match status" value="1"/>
</dbReference>
<dbReference type="PROSITE" id="PS00028">
    <property type="entry name" value="ZINC_FINGER_C2H2_1"/>
    <property type="match status" value="1"/>
</dbReference>
<evidence type="ECO:0000256" key="8">
    <source>
        <dbReference type="PROSITE-ProRule" id="PRU00035"/>
    </source>
</evidence>
<feature type="DNA-binding region" description="HMG box" evidence="9">
    <location>
        <begin position="1443"/>
        <end position="1496"/>
    </location>
</feature>
<feature type="domain" description="Bromo" evidence="11">
    <location>
        <begin position="45"/>
        <end position="115"/>
    </location>
</feature>
<feature type="compositionally biased region" description="Basic and acidic residues" evidence="10">
    <location>
        <begin position="1205"/>
        <end position="1221"/>
    </location>
</feature>
<accession>A0A811JWE5</accession>
<keyword evidence="3" id="KW-0156">Chromatin regulator</keyword>
<dbReference type="InterPro" id="IPR036427">
    <property type="entry name" value="Bromodomain-like_sf"/>
</dbReference>
<name>A0A811JWE5_9BILA</name>
<feature type="domain" description="BAH" evidence="13">
    <location>
        <begin position="1239"/>
        <end position="1357"/>
    </location>
</feature>
<dbReference type="InterPro" id="IPR013087">
    <property type="entry name" value="Znf_C2H2_type"/>
</dbReference>
<dbReference type="InterPro" id="IPR037382">
    <property type="entry name" value="Rsc/polybromo"/>
</dbReference>
<dbReference type="InterPro" id="IPR018359">
    <property type="entry name" value="Bromodomain_CS"/>
</dbReference>
<feature type="domain" description="Bromo" evidence="11">
    <location>
        <begin position="702"/>
        <end position="772"/>
    </location>
</feature>
<feature type="domain" description="HMG box" evidence="12">
    <location>
        <begin position="1443"/>
        <end position="1496"/>
    </location>
</feature>
<dbReference type="EMBL" id="CAJFDH010000001">
    <property type="protein sequence ID" value="CAD5207839.1"/>
    <property type="molecule type" value="Genomic_DNA"/>
</dbReference>
<feature type="region of interest" description="Disordered" evidence="10">
    <location>
        <begin position="1"/>
        <end position="27"/>
    </location>
</feature>
<feature type="region of interest" description="Disordered" evidence="10">
    <location>
        <begin position="409"/>
        <end position="489"/>
    </location>
</feature>
<dbReference type="SUPFAM" id="SSF47095">
    <property type="entry name" value="HMG-box"/>
    <property type="match status" value="1"/>
</dbReference>
<feature type="compositionally biased region" description="Acidic residues" evidence="10">
    <location>
        <begin position="1125"/>
        <end position="1136"/>
    </location>
</feature>
<keyword evidence="9" id="KW-0238">DNA-binding</keyword>
<feature type="compositionally biased region" description="Polar residues" evidence="10">
    <location>
        <begin position="459"/>
        <end position="469"/>
    </location>
</feature>
<dbReference type="GO" id="GO:0016586">
    <property type="term" value="C:RSC-type complex"/>
    <property type="evidence" value="ECO:0007669"/>
    <property type="project" value="InterPro"/>
</dbReference>
<feature type="region of interest" description="Disordered" evidence="10">
    <location>
        <begin position="930"/>
        <end position="949"/>
    </location>
</feature>
<evidence type="ECO:0000256" key="10">
    <source>
        <dbReference type="SAM" id="MobiDB-lite"/>
    </source>
</evidence>
<feature type="domain" description="Bromo" evidence="11">
    <location>
        <begin position="315"/>
        <end position="385"/>
    </location>
</feature>
<evidence type="ECO:0000256" key="3">
    <source>
        <dbReference type="ARBA" id="ARBA00022853"/>
    </source>
</evidence>
<dbReference type="SMART" id="SM00439">
    <property type="entry name" value="BAH"/>
    <property type="match status" value="2"/>
</dbReference>
<dbReference type="PRINTS" id="PR00503">
    <property type="entry name" value="BROMODOMAIN"/>
</dbReference>
<feature type="region of interest" description="Disordered" evidence="10">
    <location>
        <begin position="1099"/>
        <end position="1144"/>
    </location>
</feature>
<dbReference type="InterPro" id="IPR043151">
    <property type="entry name" value="BAH_sf"/>
</dbReference>
<dbReference type="PANTHER" id="PTHR16062">
    <property type="entry name" value="SWI/SNF-RELATED"/>
    <property type="match status" value="1"/>
</dbReference>
<dbReference type="Gene3D" id="1.10.30.10">
    <property type="entry name" value="High mobility group box domain"/>
    <property type="match status" value="1"/>
</dbReference>
<dbReference type="EMBL" id="CAJFCW020000001">
    <property type="protein sequence ID" value="CAG9086709.1"/>
    <property type="molecule type" value="Genomic_DNA"/>
</dbReference>
<dbReference type="InterPro" id="IPR001025">
    <property type="entry name" value="BAH_dom"/>
</dbReference>
<organism evidence="14 15">
    <name type="scientific">Bursaphelenchus okinawaensis</name>
    <dbReference type="NCBI Taxonomy" id="465554"/>
    <lineage>
        <taxon>Eukaryota</taxon>
        <taxon>Metazoa</taxon>
        <taxon>Ecdysozoa</taxon>
        <taxon>Nematoda</taxon>
        <taxon>Chromadorea</taxon>
        <taxon>Rhabditida</taxon>
        <taxon>Tylenchina</taxon>
        <taxon>Tylenchomorpha</taxon>
        <taxon>Aphelenchoidea</taxon>
        <taxon>Aphelenchoididae</taxon>
        <taxon>Bursaphelenchus</taxon>
    </lineage>
</organism>
<feature type="compositionally biased region" description="Basic and acidic residues" evidence="10">
    <location>
        <begin position="1099"/>
        <end position="1110"/>
    </location>
</feature>
<dbReference type="CDD" id="cd04369">
    <property type="entry name" value="Bromodomain"/>
    <property type="match status" value="2"/>
</dbReference>
<dbReference type="PROSITE" id="PS50118">
    <property type="entry name" value="HMG_BOX_2"/>
    <property type="match status" value="1"/>
</dbReference>
<dbReference type="SMART" id="SM00297">
    <property type="entry name" value="BROMO"/>
    <property type="match status" value="6"/>
</dbReference>
<dbReference type="Proteomes" id="UP000614601">
    <property type="component" value="Unassembled WGS sequence"/>
</dbReference>
<evidence type="ECO:0000313" key="15">
    <source>
        <dbReference type="Proteomes" id="UP000614601"/>
    </source>
</evidence>
<dbReference type="GO" id="GO:0003682">
    <property type="term" value="F:chromatin binding"/>
    <property type="evidence" value="ECO:0007669"/>
    <property type="project" value="InterPro"/>
</dbReference>
<dbReference type="OrthoDB" id="10009055at2759"/>
<dbReference type="GO" id="GO:0003677">
    <property type="term" value="F:DNA binding"/>
    <property type="evidence" value="ECO:0007669"/>
    <property type="project" value="UniProtKB-UniRule"/>
</dbReference>
<dbReference type="InterPro" id="IPR009071">
    <property type="entry name" value="HMG_box_dom"/>
</dbReference>
<dbReference type="Proteomes" id="UP000783686">
    <property type="component" value="Unassembled WGS sequence"/>
</dbReference>
<dbReference type="PROSITE" id="PS50014">
    <property type="entry name" value="BROMODOMAIN_2"/>
    <property type="match status" value="5"/>
</dbReference>
<evidence type="ECO:0000256" key="5">
    <source>
        <dbReference type="ARBA" id="ARBA00023117"/>
    </source>
</evidence>
<evidence type="ECO:0000259" key="11">
    <source>
        <dbReference type="PROSITE" id="PS50014"/>
    </source>
</evidence>
<comment type="subcellular location">
    <subcellularLocation>
        <location evidence="1">Nucleus</location>
    </subcellularLocation>
</comment>
<reference evidence="14" key="1">
    <citation type="submission" date="2020-09" db="EMBL/GenBank/DDBJ databases">
        <authorList>
            <person name="Kikuchi T."/>
        </authorList>
    </citation>
    <scope>NUCLEOTIDE SEQUENCE</scope>
    <source>
        <strain evidence="14">SH1</strain>
    </source>
</reference>
<feature type="region of interest" description="Disordered" evidence="10">
    <location>
        <begin position="279"/>
        <end position="299"/>
    </location>
</feature>
<evidence type="ECO:0000256" key="2">
    <source>
        <dbReference type="ARBA" id="ARBA00022737"/>
    </source>
</evidence>
<keyword evidence="5 8" id="KW-0103">Bromodomain</keyword>
<dbReference type="SMART" id="SM00398">
    <property type="entry name" value="HMG"/>
    <property type="match status" value="1"/>
</dbReference>
<feature type="compositionally biased region" description="Basic and acidic residues" evidence="10">
    <location>
        <begin position="937"/>
        <end position="949"/>
    </location>
</feature>
<evidence type="ECO:0008006" key="16">
    <source>
        <dbReference type="Google" id="ProtNLM"/>
    </source>
</evidence>
<evidence type="ECO:0000256" key="1">
    <source>
        <dbReference type="ARBA" id="ARBA00004123"/>
    </source>
</evidence>
<dbReference type="PROSITE" id="PS51038">
    <property type="entry name" value="BAH"/>
    <property type="match status" value="2"/>
</dbReference>
<keyword evidence="15" id="KW-1185">Reference proteome</keyword>
<sequence length="1900" mass="219494">MSTKRRKPEDSITPGRKRARREPTVDQSGMCQSLFNALKAARDEEGSLISETFMRAPSRRADPEFHSTIQKPIDIGRISQKLNSDDYATFDEICDDFELLIKNSLSFYKGDSQERRHALALQKALRDEKEKILNPEEGTPLKTPKSEPVDPWRFQAVICAILDLTDKQGRLLCPPFRILAPNDKFPEYYEAIQNPIDLKRIAEKVDEYTSWKEFQDDLKLLFKNAKTFNEPGSVIYKDAIQLNQFANVKCAEFKEAKKITNKDANKNKEMIAELLSQSYEEDDDAISEDSDDDNQESVSDEMKKLYWKVRDFKKDGRELSENFMNLPEKVHYPDYYEEISDPMSFYLINKKMKQGKYDKIDELVQDIHKIFCNAMSYNVPQSDIYEDAAELEEVLINTVKQMGLRVDIKPFTDPPEEEEEQSFQEPAEPPRKPRKPKIEVVEALSTTSSSPQPVRDHQLSLTSDDNSNLEAPGSPKKKRGVPPSRLPTAIETRKMLIPKRSKRDPNGPRMKPGRKSFNEIRERYKLKLMEVIEGIQNLNENGRKLCKEFLYPPNRKAFPEYYVEIENPIDLTTIKHRIQNGDYKTSDEFLEDIKLMCRNARQFNEPGSQIYKDANTIEKHGQSLLAMFTNNTPLYFPPPSKNSRRQPTYFNGDLDEEGSYVYRQSPKIKRERPLPPTPQRLNGLQHHMLSILDAILSYQGDGNRILSEKFLRLPSKMEYPEYYEIIKKPMDLSRIRQRIVYKPYESLRLFLNELNLVFENACKFNEPESEIYRDAITLQKELMEIKAELFEESTVPSVQVQVKRILTNLLVYVNTFAENDRILAHSFADIKDLFAKNGIKVADMPFTFEQMKINVDKGRYRRLDRFQDDLFAFFTKIRDITAPTSQIFEDSIKLQQAFIQKRDELCKTVLVSPATTFNDSMLNDEIEAQKKEHRNKAKEEKNKDEKVAVANEENKEKVLDSVKKDGIKYLPGDYVYVTSDKERHIIKIQTIKDVPDEKELLISGKWVYKPSQTFHLATKKFYPHEVFLTPFTANITVERLDGKCVVMFVDDYVTSKPKDFDEKDIYLCHQEYLGRRQHFRRIQTWPFPDEAEKFNFEARPEELEVEKTETSEFISSEANKSTNDEPSEDEEEEEEDERMRGLPYIIEIPREEIVLKRHVRAFDDDEDADKTGEIKIEGSEPNSSQTVNGEVKNEDKKAESQTSEKSQENKDSTKDVQKSSETETNDDVVYYEQIYNAGHFYRHGDFVLVYNPKKPFCDVMRLEKIWQTPSGERYFSGLWFCRPCETTYEPSIKFYKKEVILVEGRDRVEPVERIQARCAVLSMKAWQATRPTEIPECDVFVLDHKVSGDPRDQENFMRYTASKSFRKIKQYPLSPAVPDDEIFYFKNPITMERELSSEVAKPENALPIDHHDLENEDRHVTEQLESTPALKDIAWLANQPKLNAKSKSGYILFSAEIRKRIMNENPEAGFGEVSKIVGVEWKKLTEEQKRQYEERANIIADARAKNDLLTPNSKVLQPGEIRVHVCKWHGCDFQFDHPDGCFEHIRVSHASADENKVIIDGEAHYACLWMTCVKYRQTGKPFPSLPRLLRHIREKHMPASGKVIQPSQKGKHFFHYLPQSEPSNNSTKEQSHGLFINQPNGVVTPNAVAHKTALPLDGPPTATTSVAYVSTPSTSAAAQAHTPQVYVQQSIPAQSTAHNTPHTSSHGTTQVVQVINGSNLTINGNQVAYLNGSSTPYQVIVNHQPQTIQAQPGQQIVVQHSMPSQQQQSHIVVHGSTPVQQGQYALHQPQTSTFQAPAPPKPEPLFVPPPNSIKTKRVLHSLTYFKYVENMNKVRQRVNGHERPQKLRSDQRKTLIQWLGRDENQRVRDDELTRALNRLRDDMLDSSVNVKTVELSLNEL</sequence>
<evidence type="ECO:0000259" key="13">
    <source>
        <dbReference type="PROSITE" id="PS51038"/>
    </source>
</evidence>
<evidence type="ECO:0000259" key="12">
    <source>
        <dbReference type="PROSITE" id="PS50118"/>
    </source>
</evidence>